<reference evidence="1" key="1">
    <citation type="submission" date="2020-11" db="EMBL/GenBank/DDBJ databases">
        <authorList>
            <person name="Whiteford S."/>
        </authorList>
    </citation>
    <scope>NUCLEOTIDE SEQUENCE</scope>
</reference>
<evidence type="ECO:0000313" key="1">
    <source>
        <dbReference type="EMBL" id="CAG9138729.1"/>
    </source>
</evidence>
<gene>
    <name evidence="1" type="ORF">PLXY2_LOCUS16982</name>
</gene>
<proteinExistence type="predicted"/>
<dbReference type="EMBL" id="CAJHNJ030000800">
    <property type="protein sequence ID" value="CAG9138729.1"/>
    <property type="molecule type" value="Genomic_DNA"/>
</dbReference>
<keyword evidence="2" id="KW-1185">Reference proteome</keyword>
<evidence type="ECO:0000313" key="2">
    <source>
        <dbReference type="Proteomes" id="UP000653454"/>
    </source>
</evidence>
<name>A0A8S4GFH7_PLUXY</name>
<organism evidence="1 2">
    <name type="scientific">Plutella xylostella</name>
    <name type="common">Diamondback moth</name>
    <name type="synonym">Plutella maculipennis</name>
    <dbReference type="NCBI Taxonomy" id="51655"/>
    <lineage>
        <taxon>Eukaryota</taxon>
        <taxon>Metazoa</taxon>
        <taxon>Ecdysozoa</taxon>
        <taxon>Arthropoda</taxon>
        <taxon>Hexapoda</taxon>
        <taxon>Insecta</taxon>
        <taxon>Pterygota</taxon>
        <taxon>Neoptera</taxon>
        <taxon>Endopterygota</taxon>
        <taxon>Lepidoptera</taxon>
        <taxon>Glossata</taxon>
        <taxon>Ditrysia</taxon>
        <taxon>Yponomeutoidea</taxon>
        <taxon>Plutellidae</taxon>
        <taxon>Plutella</taxon>
    </lineage>
</organism>
<dbReference type="Proteomes" id="UP000653454">
    <property type="component" value="Unassembled WGS sequence"/>
</dbReference>
<protein>
    <submittedName>
        <fullName evidence="1">(diamondback moth) hypothetical protein</fullName>
    </submittedName>
</protein>
<dbReference type="AlphaFoldDB" id="A0A8S4GFH7"/>
<accession>A0A8S4GFH7</accession>
<sequence length="42" mass="4509">MSVLTSSSLLAGINFMLTSQGVLTALLSAIPKRCNIFSMYND</sequence>
<comment type="caution">
    <text evidence="1">The sequence shown here is derived from an EMBL/GenBank/DDBJ whole genome shotgun (WGS) entry which is preliminary data.</text>
</comment>